<evidence type="ECO:0000256" key="22">
    <source>
        <dbReference type="ARBA" id="ARBA00049394"/>
    </source>
</evidence>
<dbReference type="Pfam" id="PF07687">
    <property type="entry name" value="M20_dimer"/>
    <property type="match status" value="1"/>
</dbReference>
<evidence type="ECO:0000313" key="28">
    <source>
        <dbReference type="Proteomes" id="UP000295070"/>
    </source>
</evidence>
<dbReference type="EMBL" id="SCKG01000014">
    <property type="protein sequence ID" value="TDH04018.1"/>
    <property type="molecule type" value="Genomic_DNA"/>
</dbReference>
<feature type="signal peptide" evidence="24">
    <location>
        <begin position="1"/>
        <end position="23"/>
    </location>
</feature>
<keyword evidence="8" id="KW-0378">Hydrolase</keyword>
<evidence type="ECO:0000256" key="15">
    <source>
        <dbReference type="ARBA" id="ARBA00041744"/>
    </source>
</evidence>
<evidence type="ECO:0000256" key="20">
    <source>
        <dbReference type="ARBA" id="ARBA00048962"/>
    </source>
</evidence>
<feature type="domain" description="P-type" evidence="26">
    <location>
        <begin position="216"/>
        <end position="255"/>
    </location>
</feature>
<dbReference type="AlphaFoldDB" id="A0A484CQ18"/>
<keyword evidence="5" id="KW-0121">Carboxypeptidase</keyword>
<dbReference type="Gene3D" id="4.10.110.10">
    <property type="entry name" value="Spasmolytic Protein, domain 1"/>
    <property type="match status" value="1"/>
</dbReference>
<comment type="function">
    <text evidence="17">Catalyzes the peptide bond hydrolysis in dipeptides, displaying a non-redundant activity toward threonyl dipeptides. Mediates threonyl dipeptide catabolism in a tissue-specific way. Has high dipeptidase activity toward cysteinylglycine, an intermediate metabolite in glutathione metabolism. Metabolizes N-lactoyl-amino acids, both through hydrolysis to form lactic acid and amino acids, as well as through their formation by reverse proteolysis. Plays a role in the regulation of cell cycle arrest and apoptosis.</text>
</comment>
<dbReference type="Proteomes" id="UP000295070">
    <property type="component" value="Chromosome 14"/>
</dbReference>
<dbReference type="Gene3D" id="3.30.70.360">
    <property type="match status" value="1"/>
</dbReference>
<keyword evidence="28" id="KW-1185">Reference proteome</keyword>
<dbReference type="PANTHER" id="PTHR43270">
    <property type="entry name" value="BETA-ALA-HIS DIPEPTIDASE"/>
    <property type="match status" value="1"/>
</dbReference>
<accession>A0A484CQ18</accession>
<evidence type="ECO:0000256" key="24">
    <source>
        <dbReference type="SAM" id="SignalP"/>
    </source>
</evidence>
<name>A0A484CQ18_PERFV</name>
<dbReference type="PANTHER" id="PTHR43270:SF11">
    <property type="entry name" value="CYTOSOLIC NON-SPECIFIC DIPEPTIDASE"/>
    <property type="match status" value="1"/>
</dbReference>
<feature type="chain" id="PRO_5019730770" description="Cytosolic non-specific dipeptidase" evidence="24">
    <location>
        <begin position="24"/>
        <end position="1046"/>
    </location>
</feature>
<dbReference type="GO" id="GO:0005829">
    <property type="term" value="C:cytosol"/>
    <property type="evidence" value="ECO:0007669"/>
    <property type="project" value="TreeGrafter"/>
</dbReference>
<dbReference type="PROSITE" id="PS00759">
    <property type="entry name" value="ARGE_DAPE_CPG2_2"/>
    <property type="match status" value="1"/>
</dbReference>
<evidence type="ECO:0000256" key="9">
    <source>
        <dbReference type="ARBA" id="ARBA00023049"/>
    </source>
</evidence>
<feature type="disulfide bond" evidence="23">
    <location>
        <begin position="218"/>
        <end position="244"/>
    </location>
</feature>
<evidence type="ECO:0000256" key="14">
    <source>
        <dbReference type="ARBA" id="ARBA00041164"/>
    </source>
</evidence>
<keyword evidence="10 23" id="KW-1015">Disulfide bond</keyword>
<dbReference type="InterPro" id="IPR011650">
    <property type="entry name" value="Peptidase_M20_dimer"/>
</dbReference>
<dbReference type="GO" id="GO:0046872">
    <property type="term" value="F:metal ion binding"/>
    <property type="evidence" value="ECO:0007669"/>
    <property type="project" value="UniProtKB-KW"/>
</dbReference>
<gene>
    <name evidence="27" type="ORF">EPR50_G00148070</name>
</gene>
<sequence length="1046" mass="116427">MAGVRVEMLLVLTVTLLLVPVKGWEHINRTQLVNSDKSGQWNDPQNVTDDGSYFASEEEFPEDVLFKVEGASTSETVNPFADHGFQIDAVDAPLRNWTSRSSCVLEVVCSDVGFQITLLTGSISEIKILDSDSKELSVMDAPKSCGYEVDPFQNTLTVPFTGCNVKHTDGYSLQLLYVAKTGQTKVATASCEENPKFGPRFNGKPRCQEHIPLPNLRCDVPLEEQVTCGCVGISASDCEARGCCVSSSDTCYYPLDECTAGNFVFAIRFNSASIPLDPTKLIILGSPNCKPAIVNDKVAIFKFKVTECGARAFEVGETTIYLTEVQSVVQTWNLKYGIISRSDYFKFMIECRYSKSQASPLEQLASVSYMVKTPCSSLPSSILSDGLYGVTLRIAQDETYSSYFPTYHQPLRMLLGKPVYLELLLKSPKPDAVLIVNYCLAYPRSAKNALVLIFEGCANPHDPTVSILKVSGLPQNRYQRRFVVQAFQFMDQKTNQYLDEEIYFMCSTEVCRTEEKTCKERCFDGKEYSSVGEDSSEEETYLLHGQEPSDGQSTCWGLGNTGSVCQLLLLAKMAHLTALFKYVDEHQDLYVQRLADWVGVQSVSAWPEKRGEIKKMMEMAAKDIEKLGGTVEMVDIGKQKLPCGEEIPLPPIILGRLGSDPGKKTVCIYGHLDVQPANIDDGWDTEPFTLVEKDGKLYGRGSTDDKGPVLAWFNCIEAYQKIQQELPINIKFCFEGMEESGSEGLDELVFSRKDSFLKDVDYVCISDNYWLGKTKPCITYGLRGICYFFIEVHCGDKDLHSGVFGGSVHEAMTDLIALMGSLLDNKGKILVPGISDDVAPLTDEEKKLYEKIDFDLDEYCKDVGVGQLLHDTKEKILMHRWRYPCLSLHGIEGAFSEAGAKTVIPRKVIGKFSIRLVPDMDPKVVEKKVIDHLQKKFAELKSPNKLKVHMGHGAKAWVSDFNHPHYIAGRKAMKTVFGVEPDLTREGGSIPVTLTFQEATGRNVMLLPVGSSDDGAHSQNEKLNRTNYIQGIKMLAAYFHEVSQLE</sequence>
<proteinExistence type="inferred from homology"/>
<comment type="caution">
    <text evidence="27">The sequence shown here is derived from an EMBL/GenBank/DDBJ whole genome shotgun (WGS) entry which is preliminary data.</text>
</comment>
<reference evidence="27 28" key="1">
    <citation type="submission" date="2019-01" db="EMBL/GenBank/DDBJ databases">
        <title>A chromosome-scale genome assembly of the yellow perch, Perca flavescens.</title>
        <authorList>
            <person name="Feron R."/>
            <person name="Morvezen R."/>
            <person name="Bestin A."/>
            <person name="Haffray P."/>
            <person name="Klopp C."/>
            <person name="Zahm M."/>
            <person name="Cabau C."/>
            <person name="Roques C."/>
            <person name="Donnadieu C."/>
            <person name="Bouchez O."/>
            <person name="Christie M."/>
            <person name="Larson W."/>
            <person name="Guiguen Y."/>
        </authorList>
    </citation>
    <scope>NUCLEOTIDE SEQUENCE [LARGE SCALE GENOMIC DNA]</scope>
    <source>
        <strain evidence="27">YP-PL-M2</strain>
        <tissue evidence="27">Blood</tissue>
    </source>
</reference>
<protein>
    <recommendedName>
        <fullName evidence="14">Cytosolic non-specific dipeptidase</fullName>
        <ecNumber evidence="13">3.4.13.18</ecNumber>
    </recommendedName>
    <alternativeName>
        <fullName evidence="16">CNDP dipeptidase 2</fullName>
    </alternativeName>
    <alternativeName>
        <fullName evidence="15">Threonyl dipeptidase</fullName>
    </alternativeName>
</protein>
<dbReference type="EC" id="3.4.13.18" evidence="13"/>
<dbReference type="Pfam" id="PF00100">
    <property type="entry name" value="Zona_pellucida"/>
    <property type="match status" value="1"/>
</dbReference>
<dbReference type="Gene3D" id="2.60.40.4100">
    <property type="entry name" value="Zona pellucida, ZP-C domain"/>
    <property type="match status" value="1"/>
</dbReference>
<comment type="catalytic activity">
    <reaction evidence="22">
        <text>L-threonyl-L-threonine + H2O = 2 L-threonine</text>
        <dbReference type="Rhea" id="RHEA:67360"/>
        <dbReference type="ChEBI" id="CHEBI:15377"/>
        <dbReference type="ChEBI" id="CHEBI:57926"/>
        <dbReference type="ChEBI" id="CHEBI:169953"/>
    </reaction>
    <physiologicalReaction direction="left-to-right" evidence="22">
        <dbReference type="Rhea" id="RHEA:67361"/>
    </physiologicalReaction>
</comment>
<dbReference type="InterPro" id="IPR051458">
    <property type="entry name" value="Cyt/Met_Dipeptidase"/>
</dbReference>
<evidence type="ECO:0000256" key="18">
    <source>
        <dbReference type="ARBA" id="ARBA00048269"/>
    </source>
</evidence>
<evidence type="ECO:0000256" key="1">
    <source>
        <dbReference type="ARBA" id="ARBA00001936"/>
    </source>
</evidence>
<evidence type="ECO:0000256" key="11">
    <source>
        <dbReference type="ARBA" id="ARBA00023211"/>
    </source>
</evidence>
<keyword evidence="9" id="KW-0482">Metalloprotease</keyword>
<dbReference type="CDD" id="cd05676">
    <property type="entry name" value="M20_dipept_like_CNDP"/>
    <property type="match status" value="1"/>
</dbReference>
<evidence type="ECO:0000256" key="3">
    <source>
        <dbReference type="ARBA" id="ARBA00011738"/>
    </source>
</evidence>
<dbReference type="CDD" id="cd00111">
    <property type="entry name" value="Trefoil"/>
    <property type="match status" value="1"/>
</dbReference>
<dbReference type="InterPro" id="IPR001507">
    <property type="entry name" value="ZP_dom"/>
</dbReference>
<evidence type="ECO:0000256" key="6">
    <source>
        <dbReference type="ARBA" id="ARBA00022670"/>
    </source>
</evidence>
<keyword evidence="4" id="KW-0597">Phosphoprotein</keyword>
<dbReference type="PROSITE" id="PS51034">
    <property type="entry name" value="ZP_2"/>
    <property type="match status" value="1"/>
</dbReference>
<evidence type="ECO:0000256" key="13">
    <source>
        <dbReference type="ARBA" id="ARBA00038976"/>
    </source>
</evidence>
<dbReference type="Gene3D" id="2.60.40.3210">
    <property type="entry name" value="Zona pellucida, ZP-N domain"/>
    <property type="match status" value="1"/>
</dbReference>
<organism evidence="27 28">
    <name type="scientific">Perca flavescens</name>
    <name type="common">American yellow perch</name>
    <name type="synonym">Morone flavescens</name>
    <dbReference type="NCBI Taxonomy" id="8167"/>
    <lineage>
        <taxon>Eukaryota</taxon>
        <taxon>Metazoa</taxon>
        <taxon>Chordata</taxon>
        <taxon>Craniata</taxon>
        <taxon>Vertebrata</taxon>
        <taxon>Euteleostomi</taxon>
        <taxon>Actinopterygii</taxon>
        <taxon>Neopterygii</taxon>
        <taxon>Teleostei</taxon>
        <taxon>Neoteleostei</taxon>
        <taxon>Acanthomorphata</taxon>
        <taxon>Eupercaria</taxon>
        <taxon>Perciformes</taxon>
        <taxon>Percoidei</taxon>
        <taxon>Percidae</taxon>
        <taxon>Percinae</taxon>
        <taxon>Perca</taxon>
    </lineage>
</organism>
<evidence type="ECO:0000313" key="27">
    <source>
        <dbReference type="EMBL" id="TDH04018.1"/>
    </source>
</evidence>
<dbReference type="SMART" id="SM00018">
    <property type="entry name" value="PD"/>
    <property type="match status" value="1"/>
</dbReference>
<dbReference type="InterPro" id="IPR055355">
    <property type="entry name" value="ZP-C"/>
</dbReference>
<evidence type="ECO:0000256" key="23">
    <source>
        <dbReference type="PROSITE-ProRule" id="PRU00779"/>
    </source>
</evidence>
<keyword evidence="11" id="KW-0464">Manganese</keyword>
<comment type="cofactor">
    <cofactor evidence="1">
        <name>Mn(2+)</name>
        <dbReference type="ChEBI" id="CHEBI:29035"/>
    </cofactor>
</comment>
<keyword evidence="6" id="KW-0645">Protease</keyword>
<dbReference type="STRING" id="8167.A0A484CQ18"/>
<evidence type="ECO:0000256" key="2">
    <source>
        <dbReference type="ARBA" id="ARBA00006247"/>
    </source>
</evidence>
<evidence type="ECO:0000256" key="19">
    <source>
        <dbReference type="ARBA" id="ARBA00048777"/>
    </source>
</evidence>
<dbReference type="PROSITE" id="PS51448">
    <property type="entry name" value="P_TREFOIL_2"/>
    <property type="match status" value="1"/>
</dbReference>
<comment type="catalytic activity">
    <reaction evidence="19">
        <text>(S)-lactate + L-phenylalanine = N-[(S)-lactoyl]-L-phenylalanine + H2O</text>
        <dbReference type="Rhea" id="RHEA:66724"/>
        <dbReference type="ChEBI" id="CHEBI:15377"/>
        <dbReference type="ChEBI" id="CHEBI:16651"/>
        <dbReference type="ChEBI" id="CHEBI:58095"/>
        <dbReference type="ChEBI" id="CHEBI:167456"/>
    </reaction>
    <physiologicalReaction direction="left-to-right" evidence="19">
        <dbReference type="Rhea" id="RHEA:66725"/>
    </physiologicalReaction>
    <physiologicalReaction direction="right-to-left" evidence="19">
        <dbReference type="Rhea" id="RHEA:66726"/>
    </physiologicalReaction>
</comment>
<evidence type="ECO:0000256" key="10">
    <source>
        <dbReference type="ARBA" id="ARBA00023157"/>
    </source>
</evidence>
<comment type="catalytic activity">
    <reaction evidence="12">
        <text>Hydrolysis of dipeptides, preferentially hydrophobic dipeptides including prolyl amino acids.</text>
        <dbReference type="EC" id="3.4.13.18"/>
    </reaction>
</comment>
<dbReference type="GO" id="GO:0006508">
    <property type="term" value="P:proteolysis"/>
    <property type="evidence" value="ECO:0007669"/>
    <property type="project" value="UniProtKB-KW"/>
</dbReference>
<evidence type="ECO:0000259" key="25">
    <source>
        <dbReference type="PROSITE" id="PS51034"/>
    </source>
</evidence>
<dbReference type="GO" id="GO:0004180">
    <property type="term" value="F:carboxypeptidase activity"/>
    <property type="evidence" value="ECO:0007669"/>
    <property type="project" value="UniProtKB-KW"/>
</dbReference>
<evidence type="ECO:0000256" key="4">
    <source>
        <dbReference type="ARBA" id="ARBA00022553"/>
    </source>
</evidence>
<evidence type="ECO:0000256" key="8">
    <source>
        <dbReference type="ARBA" id="ARBA00022801"/>
    </source>
</evidence>
<evidence type="ECO:0000256" key="17">
    <source>
        <dbReference type="ARBA" id="ARBA00046206"/>
    </source>
</evidence>
<dbReference type="SUPFAM" id="SSF57492">
    <property type="entry name" value="Trefoil"/>
    <property type="match status" value="1"/>
</dbReference>
<dbReference type="SUPFAM" id="SSF53187">
    <property type="entry name" value="Zn-dependent exopeptidases"/>
    <property type="match status" value="1"/>
</dbReference>
<dbReference type="InterPro" id="IPR042235">
    <property type="entry name" value="ZP-C_dom"/>
</dbReference>
<dbReference type="InterPro" id="IPR044913">
    <property type="entry name" value="P_trefoil_dom_sf"/>
</dbReference>
<evidence type="ECO:0000256" key="5">
    <source>
        <dbReference type="ARBA" id="ARBA00022645"/>
    </source>
</evidence>
<comment type="catalytic activity">
    <reaction evidence="21">
        <text>L-cysteinylglycine + H2O = L-cysteine + glycine</text>
        <dbReference type="Rhea" id="RHEA:28783"/>
        <dbReference type="ChEBI" id="CHEBI:15377"/>
        <dbReference type="ChEBI" id="CHEBI:35235"/>
        <dbReference type="ChEBI" id="CHEBI:57305"/>
        <dbReference type="ChEBI" id="CHEBI:61694"/>
    </reaction>
    <physiologicalReaction direction="left-to-right" evidence="21">
        <dbReference type="Rhea" id="RHEA:28784"/>
    </physiologicalReaction>
</comment>
<comment type="subunit">
    <text evidence="3">Homodimer.</text>
</comment>
<dbReference type="Gene3D" id="3.40.630.10">
    <property type="entry name" value="Zn peptidases"/>
    <property type="match status" value="1"/>
</dbReference>
<evidence type="ECO:0000256" key="16">
    <source>
        <dbReference type="ARBA" id="ARBA00042010"/>
    </source>
</evidence>
<dbReference type="FunFam" id="3.40.630.10:FF:000014">
    <property type="entry name" value="Cytosolic non-specific dipeptidase"/>
    <property type="match status" value="1"/>
</dbReference>
<dbReference type="SMART" id="SM00241">
    <property type="entry name" value="ZP"/>
    <property type="match status" value="1"/>
</dbReference>
<dbReference type="GO" id="GO:0008237">
    <property type="term" value="F:metallopeptidase activity"/>
    <property type="evidence" value="ECO:0007669"/>
    <property type="project" value="UniProtKB-KW"/>
</dbReference>
<dbReference type="InterPro" id="IPR002933">
    <property type="entry name" value="Peptidase_M20"/>
</dbReference>
<dbReference type="GO" id="GO:0016805">
    <property type="term" value="F:dipeptidase activity"/>
    <property type="evidence" value="ECO:0007669"/>
    <property type="project" value="UniProtKB-EC"/>
</dbReference>
<dbReference type="Pfam" id="PF01546">
    <property type="entry name" value="Peptidase_M20"/>
    <property type="match status" value="1"/>
</dbReference>
<dbReference type="InterPro" id="IPR000519">
    <property type="entry name" value="P_trefoil_dom"/>
</dbReference>
<comment type="caution">
    <text evidence="23">Lacks conserved residue(s) required for the propagation of feature annotation.</text>
</comment>
<comment type="catalytic activity">
    <reaction evidence="18">
        <text>L-seryl-L-threonine + H2O = L-threonine + L-serine</text>
        <dbReference type="Rhea" id="RHEA:67372"/>
        <dbReference type="ChEBI" id="CHEBI:15377"/>
        <dbReference type="ChEBI" id="CHEBI:33384"/>
        <dbReference type="ChEBI" id="CHEBI:57926"/>
        <dbReference type="ChEBI" id="CHEBI:169955"/>
    </reaction>
    <physiologicalReaction direction="left-to-right" evidence="18">
        <dbReference type="Rhea" id="RHEA:67373"/>
    </physiologicalReaction>
</comment>
<dbReference type="InterPro" id="IPR001261">
    <property type="entry name" value="ArgE/DapE_CS"/>
</dbReference>
<keyword evidence="24" id="KW-0732">Signal</keyword>
<dbReference type="Pfam" id="PF00088">
    <property type="entry name" value="Trefoil"/>
    <property type="match status" value="1"/>
</dbReference>
<evidence type="ECO:0000256" key="12">
    <source>
        <dbReference type="ARBA" id="ARBA00036421"/>
    </source>
</evidence>
<feature type="disulfide bond" evidence="23">
    <location>
        <begin position="228"/>
        <end position="243"/>
    </location>
</feature>
<keyword evidence="7" id="KW-0479">Metal-binding</keyword>
<dbReference type="FunFam" id="3.30.70.360:FF:000008">
    <property type="entry name" value="Cytosolic non-specific dipeptidase"/>
    <property type="match status" value="1"/>
</dbReference>
<feature type="domain" description="ZP" evidence="25">
    <location>
        <begin position="257"/>
        <end position="529"/>
    </location>
</feature>
<comment type="catalytic activity">
    <reaction evidence="20">
        <text>L-threonyl-L-serine + H2O = L-threonine + L-serine</text>
        <dbReference type="Rhea" id="RHEA:67364"/>
        <dbReference type="ChEBI" id="CHEBI:15377"/>
        <dbReference type="ChEBI" id="CHEBI:33384"/>
        <dbReference type="ChEBI" id="CHEBI:57926"/>
        <dbReference type="ChEBI" id="CHEBI:169954"/>
    </reaction>
    <physiologicalReaction direction="left-to-right" evidence="20">
        <dbReference type="Rhea" id="RHEA:67365"/>
    </physiologicalReaction>
</comment>
<comment type="similarity">
    <text evidence="2">Belongs to the peptidase M20A family.</text>
</comment>
<evidence type="ECO:0000256" key="21">
    <source>
        <dbReference type="ARBA" id="ARBA00049107"/>
    </source>
</evidence>
<evidence type="ECO:0000259" key="26">
    <source>
        <dbReference type="PROSITE" id="PS51448"/>
    </source>
</evidence>
<evidence type="ECO:0000256" key="7">
    <source>
        <dbReference type="ARBA" id="ARBA00022723"/>
    </source>
</evidence>